<evidence type="ECO:0000256" key="6">
    <source>
        <dbReference type="ARBA" id="ARBA00022737"/>
    </source>
</evidence>
<dbReference type="Pfam" id="PF00659">
    <property type="entry name" value="POLO_box"/>
    <property type="match status" value="2"/>
</dbReference>
<feature type="non-terminal residue" evidence="14">
    <location>
        <position position="1"/>
    </location>
</feature>
<evidence type="ECO:0000256" key="11">
    <source>
        <dbReference type="ARBA" id="ARBA00048347"/>
    </source>
</evidence>
<feature type="region of interest" description="Disordered" evidence="12">
    <location>
        <begin position="1"/>
        <end position="52"/>
    </location>
</feature>
<keyword evidence="5" id="KW-0808">Transferase</keyword>
<comment type="subcellular location">
    <subcellularLocation>
        <location evidence="1">Cytoplasm</location>
    </subcellularLocation>
</comment>
<dbReference type="Gene3D" id="3.30.1120.30">
    <property type="entry name" value="POLO box domain"/>
    <property type="match status" value="2"/>
</dbReference>
<evidence type="ECO:0000256" key="5">
    <source>
        <dbReference type="ARBA" id="ARBA00022679"/>
    </source>
</evidence>
<evidence type="ECO:0000256" key="8">
    <source>
        <dbReference type="ARBA" id="ARBA00022777"/>
    </source>
</evidence>
<proteinExistence type="predicted"/>
<keyword evidence="8" id="KW-0418">Kinase</keyword>
<evidence type="ECO:0000256" key="4">
    <source>
        <dbReference type="ARBA" id="ARBA00022527"/>
    </source>
</evidence>
<dbReference type="FunFam" id="3.30.1120.30:FF:000001">
    <property type="entry name" value="Serine/threonine-protein kinase PLK"/>
    <property type="match status" value="1"/>
</dbReference>
<dbReference type="SUPFAM" id="SSF82615">
    <property type="entry name" value="Polo-box domain"/>
    <property type="match status" value="2"/>
</dbReference>
<feature type="domain" description="POLO box" evidence="13">
    <location>
        <begin position="191"/>
        <end position="272"/>
    </location>
</feature>
<dbReference type="InterPro" id="IPR000959">
    <property type="entry name" value="POLO_box_dom"/>
</dbReference>
<dbReference type="InterPro" id="IPR033695">
    <property type="entry name" value="POLO_box_2"/>
</dbReference>
<keyword evidence="9" id="KW-0067">ATP-binding</keyword>
<evidence type="ECO:0000259" key="13">
    <source>
        <dbReference type="PROSITE" id="PS50078"/>
    </source>
</evidence>
<feature type="domain" description="POLO box" evidence="13">
    <location>
        <begin position="90"/>
        <end position="168"/>
    </location>
</feature>
<evidence type="ECO:0000256" key="12">
    <source>
        <dbReference type="SAM" id="MobiDB-lite"/>
    </source>
</evidence>
<dbReference type="GO" id="GO:0000776">
    <property type="term" value="C:kinetochore"/>
    <property type="evidence" value="ECO:0007669"/>
    <property type="project" value="TreeGrafter"/>
</dbReference>
<dbReference type="Proteomes" id="UP001497623">
    <property type="component" value="Unassembled WGS sequence"/>
</dbReference>
<keyword evidence="6" id="KW-0677">Repeat</keyword>
<accession>A0AAV2RQZ3</accession>
<feature type="compositionally biased region" description="Polar residues" evidence="12">
    <location>
        <begin position="22"/>
        <end position="48"/>
    </location>
</feature>
<keyword evidence="3" id="KW-0963">Cytoplasm</keyword>
<dbReference type="GO" id="GO:0007052">
    <property type="term" value="P:mitotic spindle organization"/>
    <property type="evidence" value="ECO:0007669"/>
    <property type="project" value="TreeGrafter"/>
</dbReference>
<dbReference type="InterPro" id="IPR036947">
    <property type="entry name" value="POLO_box_dom_sf"/>
</dbReference>
<dbReference type="GO" id="GO:0005737">
    <property type="term" value="C:cytoplasm"/>
    <property type="evidence" value="ECO:0007669"/>
    <property type="project" value="UniProtKB-SubCell"/>
</dbReference>
<evidence type="ECO:0000256" key="2">
    <source>
        <dbReference type="ARBA" id="ARBA00012424"/>
    </source>
</evidence>
<evidence type="ECO:0000256" key="10">
    <source>
        <dbReference type="ARBA" id="ARBA00047802"/>
    </source>
</evidence>
<evidence type="ECO:0000256" key="3">
    <source>
        <dbReference type="ARBA" id="ARBA00022490"/>
    </source>
</evidence>
<protein>
    <recommendedName>
        <fullName evidence="2">polo kinase</fullName>
        <ecNumber evidence="2">2.7.11.21</ecNumber>
    </recommendedName>
</protein>
<evidence type="ECO:0000313" key="14">
    <source>
        <dbReference type="EMBL" id="CAL4135358.1"/>
    </source>
</evidence>
<dbReference type="CDD" id="cd13117">
    <property type="entry name" value="POLO_box_2"/>
    <property type="match status" value="1"/>
</dbReference>
<comment type="catalytic activity">
    <reaction evidence="11">
        <text>L-seryl-[protein] + ATP = O-phospho-L-seryl-[protein] + ADP + H(+)</text>
        <dbReference type="Rhea" id="RHEA:17989"/>
        <dbReference type="Rhea" id="RHEA-COMP:9863"/>
        <dbReference type="Rhea" id="RHEA-COMP:11604"/>
        <dbReference type="ChEBI" id="CHEBI:15378"/>
        <dbReference type="ChEBI" id="CHEBI:29999"/>
        <dbReference type="ChEBI" id="CHEBI:30616"/>
        <dbReference type="ChEBI" id="CHEBI:83421"/>
        <dbReference type="ChEBI" id="CHEBI:456216"/>
        <dbReference type="EC" id="2.7.11.21"/>
    </reaction>
</comment>
<comment type="caution">
    <text evidence="14">The sequence shown here is derived from an EMBL/GenBank/DDBJ whole genome shotgun (WGS) entry which is preliminary data.</text>
</comment>
<dbReference type="GO" id="GO:0005524">
    <property type="term" value="F:ATP binding"/>
    <property type="evidence" value="ECO:0007669"/>
    <property type="project" value="UniProtKB-KW"/>
</dbReference>
<dbReference type="GO" id="GO:0000922">
    <property type="term" value="C:spindle pole"/>
    <property type="evidence" value="ECO:0007669"/>
    <property type="project" value="TreeGrafter"/>
</dbReference>
<gene>
    <name evidence="14" type="ORF">MNOR_LOCUS27597</name>
</gene>
<dbReference type="PANTHER" id="PTHR24345">
    <property type="entry name" value="SERINE/THREONINE-PROTEIN KINASE PLK"/>
    <property type="match status" value="1"/>
</dbReference>
<comment type="catalytic activity">
    <reaction evidence="10">
        <text>L-threonyl-[protein] + ATP = O-phospho-L-threonyl-[protein] + ADP + H(+)</text>
        <dbReference type="Rhea" id="RHEA:46608"/>
        <dbReference type="Rhea" id="RHEA-COMP:11060"/>
        <dbReference type="Rhea" id="RHEA-COMP:11605"/>
        <dbReference type="ChEBI" id="CHEBI:15378"/>
        <dbReference type="ChEBI" id="CHEBI:30013"/>
        <dbReference type="ChEBI" id="CHEBI:30616"/>
        <dbReference type="ChEBI" id="CHEBI:61977"/>
        <dbReference type="ChEBI" id="CHEBI:456216"/>
        <dbReference type="EC" id="2.7.11.21"/>
    </reaction>
</comment>
<sequence length="302" mass="34220">SDGSPIKPNNKDTSKSDASRGVLQSSTNNTSQVHSSNGKQQQSSTTSDVPGDCYLKHIHEQLDKVVVAHDNSGDLKVTPEEDEAAVPRVWVSKWVDYSDKYGLGYQLSDDSIGVLFNDFTKMMLMPDGINIHYIERSGEEHQHILKDCPNNLSKKVTLLRYFRNYMNEHLLKAAASTMVPRENGFTFQTPSLRTYFRTRSAIILHLTDGTFQVNFFEDHSKVIVCPHKGSVTFIDNKRDVHSYWIKELQKGCRTDLANRLRYAKNMIQKLIMSKVVQANAAENKNNSKPKPAQPTMEIEAQI</sequence>
<dbReference type="PROSITE" id="PS50078">
    <property type="entry name" value="POLO_BOX"/>
    <property type="match status" value="2"/>
</dbReference>
<dbReference type="EMBL" id="CAXKWB010029303">
    <property type="protein sequence ID" value="CAL4135358.1"/>
    <property type="molecule type" value="Genomic_DNA"/>
</dbReference>
<keyword evidence="15" id="KW-1185">Reference proteome</keyword>
<feature type="region of interest" description="Disordered" evidence="12">
    <location>
        <begin position="281"/>
        <end position="302"/>
    </location>
</feature>
<dbReference type="CDD" id="cd13118">
    <property type="entry name" value="POLO_box_1"/>
    <property type="match status" value="1"/>
</dbReference>
<dbReference type="GO" id="GO:0005634">
    <property type="term" value="C:nucleus"/>
    <property type="evidence" value="ECO:0007669"/>
    <property type="project" value="TreeGrafter"/>
</dbReference>
<dbReference type="PANTHER" id="PTHR24345:SF93">
    <property type="entry name" value="SERINE_THREONINE-PROTEIN KINASE PLK1"/>
    <property type="match status" value="1"/>
</dbReference>
<dbReference type="GO" id="GO:0005813">
    <property type="term" value="C:centrosome"/>
    <property type="evidence" value="ECO:0007669"/>
    <property type="project" value="TreeGrafter"/>
</dbReference>
<name>A0AAV2RQZ3_MEGNR</name>
<evidence type="ECO:0000313" key="15">
    <source>
        <dbReference type="Proteomes" id="UP001497623"/>
    </source>
</evidence>
<organism evidence="14 15">
    <name type="scientific">Meganyctiphanes norvegica</name>
    <name type="common">Northern krill</name>
    <name type="synonym">Thysanopoda norvegica</name>
    <dbReference type="NCBI Taxonomy" id="48144"/>
    <lineage>
        <taxon>Eukaryota</taxon>
        <taxon>Metazoa</taxon>
        <taxon>Ecdysozoa</taxon>
        <taxon>Arthropoda</taxon>
        <taxon>Crustacea</taxon>
        <taxon>Multicrustacea</taxon>
        <taxon>Malacostraca</taxon>
        <taxon>Eumalacostraca</taxon>
        <taxon>Eucarida</taxon>
        <taxon>Euphausiacea</taxon>
        <taxon>Euphausiidae</taxon>
        <taxon>Meganyctiphanes</taxon>
    </lineage>
</organism>
<evidence type="ECO:0000256" key="7">
    <source>
        <dbReference type="ARBA" id="ARBA00022741"/>
    </source>
</evidence>
<feature type="compositionally biased region" description="Basic and acidic residues" evidence="12">
    <location>
        <begin position="9"/>
        <end position="18"/>
    </location>
</feature>
<dbReference type="InterPro" id="IPR033701">
    <property type="entry name" value="POLO_box_1"/>
</dbReference>
<dbReference type="AlphaFoldDB" id="A0AAV2RQZ3"/>
<keyword evidence="7" id="KW-0547">Nucleotide-binding</keyword>
<keyword evidence="4" id="KW-0723">Serine/threonine-protein kinase</keyword>
<reference evidence="14 15" key="1">
    <citation type="submission" date="2024-05" db="EMBL/GenBank/DDBJ databases">
        <authorList>
            <person name="Wallberg A."/>
        </authorList>
    </citation>
    <scope>NUCLEOTIDE SEQUENCE [LARGE SCALE GENOMIC DNA]</scope>
</reference>
<dbReference type="EC" id="2.7.11.21" evidence="2"/>
<evidence type="ECO:0000256" key="1">
    <source>
        <dbReference type="ARBA" id="ARBA00004496"/>
    </source>
</evidence>
<dbReference type="GO" id="GO:0004674">
    <property type="term" value="F:protein serine/threonine kinase activity"/>
    <property type="evidence" value="ECO:0007669"/>
    <property type="project" value="UniProtKB-KW"/>
</dbReference>
<evidence type="ECO:0000256" key="9">
    <source>
        <dbReference type="ARBA" id="ARBA00022840"/>
    </source>
</evidence>